<dbReference type="InterPro" id="IPR015872">
    <property type="entry name" value="TFIIA_gsu_N"/>
</dbReference>
<dbReference type="InterPro" id="IPR009088">
    <property type="entry name" value="TFIIA_b-brl"/>
</dbReference>
<dbReference type="Proteomes" id="UP001164286">
    <property type="component" value="Unassembled WGS sequence"/>
</dbReference>
<keyword evidence="4 9" id="KW-0805">Transcription regulation</keyword>
<gene>
    <name evidence="13" type="ORF">MKK02DRAFT_33623</name>
</gene>
<evidence type="ECO:0000256" key="2">
    <source>
        <dbReference type="ARBA" id="ARBA00007675"/>
    </source>
</evidence>
<dbReference type="Pfam" id="PF02268">
    <property type="entry name" value="TFIIA_gamma_N"/>
    <property type="match status" value="1"/>
</dbReference>
<protein>
    <recommendedName>
        <fullName evidence="3 9">Transcription initiation factor IIA subunit 2</fullName>
    </recommendedName>
</protein>
<dbReference type="AlphaFoldDB" id="A0AA38H920"/>
<evidence type="ECO:0000256" key="5">
    <source>
        <dbReference type="ARBA" id="ARBA00023163"/>
    </source>
</evidence>
<dbReference type="Pfam" id="PF02751">
    <property type="entry name" value="TFIIA_gamma_C"/>
    <property type="match status" value="1"/>
</dbReference>
<evidence type="ECO:0000256" key="9">
    <source>
        <dbReference type="PIRNR" id="PIRNR009415"/>
    </source>
</evidence>
<comment type="subunit">
    <text evidence="8">TFIIA is a heterodimer composed of the large TOA1 and the small TOA2 subunits.</text>
</comment>
<evidence type="ECO:0000259" key="11">
    <source>
        <dbReference type="Pfam" id="PF02268"/>
    </source>
</evidence>
<dbReference type="CDD" id="cd10014">
    <property type="entry name" value="TFIIA_gamma_C"/>
    <property type="match status" value="1"/>
</dbReference>
<organism evidence="13 14">
    <name type="scientific">Dioszegia hungarica</name>
    <dbReference type="NCBI Taxonomy" id="4972"/>
    <lineage>
        <taxon>Eukaryota</taxon>
        <taxon>Fungi</taxon>
        <taxon>Dikarya</taxon>
        <taxon>Basidiomycota</taxon>
        <taxon>Agaricomycotina</taxon>
        <taxon>Tremellomycetes</taxon>
        <taxon>Tremellales</taxon>
        <taxon>Bulleribasidiaceae</taxon>
        <taxon>Dioszegia</taxon>
    </lineage>
</organism>
<dbReference type="GO" id="GO:0006367">
    <property type="term" value="P:transcription initiation at RNA polymerase II promoter"/>
    <property type="evidence" value="ECO:0007669"/>
    <property type="project" value="InterPro"/>
</dbReference>
<evidence type="ECO:0000256" key="6">
    <source>
        <dbReference type="ARBA" id="ARBA00023242"/>
    </source>
</evidence>
<reference evidence="13" key="1">
    <citation type="journal article" date="2022" name="G3 (Bethesda)">
        <title>High quality genome of the basidiomycete yeast Dioszegia hungarica PDD-24b-2 isolated from cloud water.</title>
        <authorList>
            <person name="Jarrige D."/>
            <person name="Haridas S."/>
            <person name="Bleykasten-Grosshans C."/>
            <person name="Joly M."/>
            <person name="Nadalig T."/>
            <person name="Sancelme M."/>
            <person name="Vuilleumier S."/>
            <person name="Grigoriev I.V."/>
            <person name="Amato P."/>
            <person name="Bringel F."/>
        </authorList>
    </citation>
    <scope>NUCLEOTIDE SEQUENCE</scope>
    <source>
        <strain evidence="13">PDD-24b-2</strain>
    </source>
</reference>
<feature type="domain" description="Transcription initiation factor IIA gamma subunit C-terminal" evidence="12">
    <location>
        <begin position="65"/>
        <end position="111"/>
    </location>
</feature>
<evidence type="ECO:0000256" key="8">
    <source>
        <dbReference type="ARBA" id="ARBA00063181"/>
    </source>
</evidence>
<keyword evidence="14" id="KW-1185">Reference proteome</keyword>
<dbReference type="GeneID" id="77727961"/>
<dbReference type="CDD" id="cd10145">
    <property type="entry name" value="TFIIA_gamma_N"/>
    <property type="match status" value="1"/>
</dbReference>
<sequence length="133" mass="14301">MAGQNQSYYEFYRGSSIGTALTDSLDELITQGDIPPQLAMRVLQQFDKSLTDALQKGVKTKTNVKGHLSTYRLCDDVWTFVVKNPNFKMEGMGAGSEMITAPKIKIVACKSGDAAADTKKGGGKAAAAAQNDY</sequence>
<comment type="function">
    <text evidence="7">TFIIA is a component of the transcription machinery of RNA polymerase II and plays an important role in transcriptional activation. TFIIA in a complex with TBP mediates transcriptional activity.</text>
</comment>
<dbReference type="GO" id="GO:0005672">
    <property type="term" value="C:transcription factor TFIIA complex"/>
    <property type="evidence" value="ECO:0007669"/>
    <property type="project" value="InterPro"/>
</dbReference>
<dbReference type="RefSeq" id="XP_052946192.1">
    <property type="nucleotide sequence ID" value="XM_053088756.1"/>
</dbReference>
<dbReference type="PIRSF" id="PIRSF009415">
    <property type="entry name" value="Hum_TFIIA_gamma"/>
    <property type="match status" value="1"/>
</dbReference>
<evidence type="ECO:0000259" key="12">
    <source>
        <dbReference type="Pfam" id="PF02751"/>
    </source>
</evidence>
<feature type="region of interest" description="Disordered" evidence="10">
    <location>
        <begin position="114"/>
        <end position="133"/>
    </location>
</feature>
<evidence type="ECO:0000256" key="1">
    <source>
        <dbReference type="ARBA" id="ARBA00004123"/>
    </source>
</evidence>
<dbReference type="InterPro" id="IPR015871">
    <property type="entry name" value="TFIIA_gsu_C"/>
</dbReference>
<evidence type="ECO:0000256" key="3">
    <source>
        <dbReference type="ARBA" id="ARBA00019928"/>
    </source>
</evidence>
<dbReference type="InterPro" id="IPR009083">
    <property type="entry name" value="TFIIA_a-hlx"/>
</dbReference>
<evidence type="ECO:0000256" key="4">
    <source>
        <dbReference type="ARBA" id="ARBA00023015"/>
    </source>
</evidence>
<accession>A0AA38H920</accession>
<proteinExistence type="inferred from homology"/>
<dbReference type="FunFam" id="2.30.18.10:FF:000003">
    <property type="entry name" value="Transcription initiation factor IIA subunit 2"/>
    <property type="match status" value="1"/>
</dbReference>
<dbReference type="EMBL" id="JAKWFO010000005">
    <property type="protein sequence ID" value="KAI9636415.1"/>
    <property type="molecule type" value="Genomic_DNA"/>
</dbReference>
<evidence type="ECO:0000256" key="10">
    <source>
        <dbReference type="SAM" id="MobiDB-lite"/>
    </source>
</evidence>
<dbReference type="Gene3D" id="2.30.18.10">
    <property type="entry name" value="Transcription factor IIA (TFIIA), beta-barrel domain"/>
    <property type="match status" value="1"/>
</dbReference>
<keyword evidence="5 9" id="KW-0804">Transcription</keyword>
<keyword evidence="6 9" id="KW-0539">Nucleus</keyword>
<dbReference type="SUPFAM" id="SSF50784">
    <property type="entry name" value="Transcription factor IIA (TFIIA), beta-barrel domain"/>
    <property type="match status" value="1"/>
</dbReference>
<feature type="domain" description="Transcription initiation factor IIA gamma subunit N-terminal" evidence="11">
    <location>
        <begin position="8"/>
        <end position="54"/>
    </location>
</feature>
<dbReference type="FunFam" id="1.10.287.190:FF:000001">
    <property type="entry name" value="Transcription initiation factor IIA subunit 2"/>
    <property type="match status" value="1"/>
</dbReference>
<evidence type="ECO:0000256" key="7">
    <source>
        <dbReference type="ARBA" id="ARBA00024733"/>
    </source>
</evidence>
<dbReference type="Gene3D" id="1.10.287.190">
    <property type="entry name" value="Transcription factor IIA gamma subunit, alpha-helical domain"/>
    <property type="match status" value="1"/>
</dbReference>
<evidence type="ECO:0000313" key="14">
    <source>
        <dbReference type="Proteomes" id="UP001164286"/>
    </source>
</evidence>
<dbReference type="PANTHER" id="PTHR10966">
    <property type="entry name" value="TRANSCRIPTION INITIATION FACTOR IIA SUBUNIT 2"/>
    <property type="match status" value="1"/>
</dbReference>
<dbReference type="SUPFAM" id="SSF47396">
    <property type="entry name" value="Transcription factor IIA (TFIIA), alpha-helical domain"/>
    <property type="match status" value="1"/>
</dbReference>
<comment type="subcellular location">
    <subcellularLocation>
        <location evidence="1 9">Nucleus</location>
    </subcellularLocation>
</comment>
<comment type="similarity">
    <text evidence="2 9">Belongs to the TFIIA subunit 2 family.</text>
</comment>
<evidence type="ECO:0000313" key="13">
    <source>
        <dbReference type="EMBL" id="KAI9636415.1"/>
    </source>
</evidence>
<comment type="caution">
    <text evidence="13">The sequence shown here is derived from an EMBL/GenBank/DDBJ whole genome shotgun (WGS) entry which is preliminary data.</text>
</comment>
<dbReference type="InterPro" id="IPR003194">
    <property type="entry name" value="TFIIA_gsu"/>
</dbReference>
<name>A0AA38H920_9TREE</name>